<dbReference type="EMBL" id="FQUM01000007">
    <property type="protein sequence ID" value="SHF64034.1"/>
    <property type="molecule type" value="Genomic_DNA"/>
</dbReference>
<dbReference type="AlphaFoldDB" id="A0A1M5DAY2"/>
<sequence length="294" mass="34360">MNYQESFVNYLRYEKRDSSHTVTAYRKDLDQFVLYCTEMIGEFDVKRVDAKLVRGWVIELMEEHYMPQSVNRKISTLKAFFRFLMKNEVVDNNPALNIPLPKIRKKLPGFVEENSLIHLLDDGFFSNDFRGVRDKLIITLLYGTGIRLAELLNLKERDFDTAGCLIKVLGKRQKERVIPYPKNINQLLQQYIEIRNREVGNSPDVLLVTEKGKPVYEKLTYRVVKKYLEQVTSLEKKSPHVLRHSYATHLLNRGADLNAVKELLGHSNLSATQIYTHTTFEKLQRVYKQAHPRG</sequence>
<evidence type="ECO:0000256" key="3">
    <source>
        <dbReference type="ARBA" id="ARBA00022618"/>
    </source>
</evidence>
<comment type="function">
    <text evidence="9">Site-specific tyrosine recombinase, which acts by catalyzing the cutting and rejoining of the recombining DNA molecules. The XerC-XerD complex is essential to convert dimers of the bacterial chromosome into monomers to permit their segregation at cell division. It also contributes to the segregational stability of plasmids.</text>
</comment>
<dbReference type="InterPro" id="IPR013762">
    <property type="entry name" value="Integrase-like_cat_sf"/>
</dbReference>
<feature type="active site" description="O-(3'-phospho-DNA)-tyrosine intermediate" evidence="9">
    <location>
        <position position="275"/>
    </location>
</feature>
<dbReference type="RefSeq" id="WP_073002647.1">
    <property type="nucleotide sequence ID" value="NZ_FQUM01000007.1"/>
</dbReference>
<dbReference type="PANTHER" id="PTHR30349">
    <property type="entry name" value="PHAGE INTEGRASE-RELATED"/>
    <property type="match status" value="1"/>
</dbReference>
<dbReference type="GO" id="GO:0007059">
    <property type="term" value="P:chromosome segregation"/>
    <property type="evidence" value="ECO:0007669"/>
    <property type="project" value="UniProtKB-UniRule"/>
</dbReference>
<dbReference type="Pfam" id="PF00589">
    <property type="entry name" value="Phage_integrase"/>
    <property type="match status" value="1"/>
</dbReference>
<feature type="active site" evidence="9">
    <location>
        <position position="240"/>
    </location>
</feature>
<gene>
    <name evidence="9" type="primary">xerC</name>
    <name evidence="12" type="ORF">SAMN05444274_10715</name>
</gene>
<dbReference type="Gene3D" id="1.10.150.130">
    <property type="match status" value="1"/>
</dbReference>
<dbReference type="GO" id="GO:0003677">
    <property type="term" value="F:DNA binding"/>
    <property type="evidence" value="ECO:0007669"/>
    <property type="project" value="UniProtKB-UniRule"/>
</dbReference>
<dbReference type="GO" id="GO:0051301">
    <property type="term" value="P:cell division"/>
    <property type="evidence" value="ECO:0007669"/>
    <property type="project" value="UniProtKB-KW"/>
</dbReference>
<dbReference type="OrthoDB" id="9801717at2"/>
<evidence type="ECO:0000313" key="12">
    <source>
        <dbReference type="EMBL" id="SHF64034.1"/>
    </source>
</evidence>
<keyword evidence="2 9" id="KW-0963">Cytoplasm</keyword>
<reference evidence="12 13" key="1">
    <citation type="submission" date="2016-11" db="EMBL/GenBank/DDBJ databases">
        <authorList>
            <person name="Jaros S."/>
            <person name="Januszkiewicz K."/>
            <person name="Wedrychowicz H."/>
        </authorList>
    </citation>
    <scope>NUCLEOTIDE SEQUENCE [LARGE SCALE GENOMIC DNA]</scope>
    <source>
        <strain evidence="12 13">DSM 26910</strain>
    </source>
</reference>
<evidence type="ECO:0000256" key="4">
    <source>
        <dbReference type="ARBA" id="ARBA00022829"/>
    </source>
</evidence>
<feature type="active site" evidence="9">
    <location>
        <position position="266"/>
    </location>
</feature>
<feature type="active site" evidence="9">
    <location>
        <position position="147"/>
    </location>
</feature>
<dbReference type="PROSITE" id="PS51898">
    <property type="entry name" value="TYR_RECOMBINASE"/>
    <property type="match status" value="1"/>
</dbReference>
<evidence type="ECO:0000256" key="5">
    <source>
        <dbReference type="ARBA" id="ARBA00022908"/>
    </source>
</evidence>
<evidence type="ECO:0000259" key="11">
    <source>
        <dbReference type="PROSITE" id="PS51900"/>
    </source>
</evidence>
<name>A0A1M5DAY2_9BACT</name>
<dbReference type="Proteomes" id="UP000184164">
    <property type="component" value="Unassembled WGS sequence"/>
</dbReference>
<dbReference type="STRING" id="1484053.SAMN05444274_10715"/>
<evidence type="ECO:0000256" key="8">
    <source>
        <dbReference type="ARBA" id="ARBA00023306"/>
    </source>
</evidence>
<dbReference type="InterPro" id="IPR044068">
    <property type="entry name" value="CB"/>
</dbReference>
<dbReference type="GO" id="GO:0009037">
    <property type="term" value="F:tyrosine-based site-specific recombinase activity"/>
    <property type="evidence" value="ECO:0007669"/>
    <property type="project" value="UniProtKB-UniRule"/>
</dbReference>
<feature type="domain" description="Core-binding (CB)" evidence="11">
    <location>
        <begin position="1"/>
        <end position="85"/>
    </location>
</feature>
<evidence type="ECO:0000256" key="1">
    <source>
        <dbReference type="ARBA" id="ARBA00004496"/>
    </source>
</evidence>
<keyword evidence="8 9" id="KW-0131">Cell cycle</keyword>
<dbReference type="InterPro" id="IPR010998">
    <property type="entry name" value="Integrase_recombinase_N"/>
</dbReference>
<dbReference type="GO" id="GO:0005737">
    <property type="term" value="C:cytoplasm"/>
    <property type="evidence" value="ECO:0007669"/>
    <property type="project" value="UniProtKB-SubCell"/>
</dbReference>
<dbReference type="SUPFAM" id="SSF56349">
    <property type="entry name" value="DNA breaking-rejoining enzymes"/>
    <property type="match status" value="1"/>
</dbReference>
<keyword evidence="5 9" id="KW-0229">DNA integration</keyword>
<evidence type="ECO:0000313" key="13">
    <source>
        <dbReference type="Proteomes" id="UP000184164"/>
    </source>
</evidence>
<feature type="domain" description="Tyr recombinase" evidence="10">
    <location>
        <begin position="106"/>
        <end position="288"/>
    </location>
</feature>
<evidence type="ECO:0000259" key="10">
    <source>
        <dbReference type="PROSITE" id="PS51898"/>
    </source>
</evidence>
<dbReference type="PANTHER" id="PTHR30349:SF77">
    <property type="entry name" value="TYROSINE RECOMBINASE XERC"/>
    <property type="match status" value="1"/>
</dbReference>
<dbReference type="PROSITE" id="PS51900">
    <property type="entry name" value="CB"/>
    <property type="match status" value="1"/>
</dbReference>
<dbReference type="Pfam" id="PF02899">
    <property type="entry name" value="Phage_int_SAM_1"/>
    <property type="match status" value="1"/>
</dbReference>
<evidence type="ECO:0000256" key="2">
    <source>
        <dbReference type="ARBA" id="ARBA00022490"/>
    </source>
</evidence>
<dbReference type="InterPro" id="IPR002104">
    <property type="entry name" value="Integrase_catalytic"/>
</dbReference>
<evidence type="ECO:0000256" key="9">
    <source>
        <dbReference type="HAMAP-Rule" id="MF_01808"/>
    </source>
</evidence>
<comment type="subcellular location">
    <subcellularLocation>
        <location evidence="1 9">Cytoplasm</location>
    </subcellularLocation>
</comment>
<keyword evidence="4 9" id="KW-0159">Chromosome partition</keyword>
<evidence type="ECO:0000256" key="6">
    <source>
        <dbReference type="ARBA" id="ARBA00023125"/>
    </source>
</evidence>
<keyword evidence="13" id="KW-1185">Reference proteome</keyword>
<evidence type="ECO:0000256" key="7">
    <source>
        <dbReference type="ARBA" id="ARBA00023172"/>
    </source>
</evidence>
<protein>
    <recommendedName>
        <fullName evidence="9">Tyrosine recombinase XerC</fullName>
    </recommendedName>
</protein>
<dbReference type="HAMAP" id="MF_01808">
    <property type="entry name" value="Recomb_XerC_XerD"/>
    <property type="match status" value="1"/>
</dbReference>
<dbReference type="Gene3D" id="1.10.443.10">
    <property type="entry name" value="Intergrase catalytic core"/>
    <property type="match status" value="1"/>
</dbReference>
<dbReference type="InterPro" id="IPR023009">
    <property type="entry name" value="Tyrosine_recombinase_XerC/XerD"/>
</dbReference>
<keyword evidence="3 9" id="KW-0132">Cell division</keyword>
<dbReference type="GO" id="GO:0006313">
    <property type="term" value="P:DNA transposition"/>
    <property type="evidence" value="ECO:0007669"/>
    <property type="project" value="UniProtKB-UniRule"/>
</dbReference>
<proteinExistence type="inferred from homology"/>
<dbReference type="InterPro" id="IPR004107">
    <property type="entry name" value="Integrase_SAM-like_N"/>
</dbReference>
<feature type="active site" evidence="9">
    <location>
        <position position="243"/>
    </location>
</feature>
<dbReference type="InterPro" id="IPR050090">
    <property type="entry name" value="Tyrosine_recombinase_XerCD"/>
</dbReference>
<keyword evidence="6 9" id="KW-0238">DNA-binding</keyword>
<dbReference type="InterPro" id="IPR011010">
    <property type="entry name" value="DNA_brk_join_enz"/>
</dbReference>
<organism evidence="12 13">
    <name type="scientific">Mariniphaga anaerophila</name>
    <dbReference type="NCBI Taxonomy" id="1484053"/>
    <lineage>
        <taxon>Bacteria</taxon>
        <taxon>Pseudomonadati</taxon>
        <taxon>Bacteroidota</taxon>
        <taxon>Bacteroidia</taxon>
        <taxon>Marinilabiliales</taxon>
        <taxon>Prolixibacteraceae</taxon>
        <taxon>Mariniphaga</taxon>
    </lineage>
</organism>
<comment type="subunit">
    <text evidence="9">Forms a cyclic heterotetrameric complex composed of two molecules of XerC and two molecules of XerD.</text>
</comment>
<keyword evidence="7 9" id="KW-0233">DNA recombination</keyword>
<feature type="active site" evidence="9">
    <location>
        <position position="171"/>
    </location>
</feature>
<accession>A0A1M5DAY2</accession>
<comment type="similarity">
    <text evidence="9">Belongs to the 'phage' integrase family. XerC subfamily.</text>
</comment>